<gene>
    <name evidence="1" type="ORF">PSON_ATCC_30995.1.T0490258</name>
</gene>
<sequence length="110" mass="13236">MKLIINGQPLMKKYKIFKISTVLKIRDKKQQKKRIQTYCDDLKGIGRLNLECKRIKILEPLIKRKIIMTKRLRRTIQIIKCFINIKDDTFIYAKRKLYKENIGNFTFSLS</sequence>
<dbReference type="EMBL" id="CAJJDN010000049">
    <property type="protein sequence ID" value="CAD8086229.1"/>
    <property type="molecule type" value="Genomic_DNA"/>
</dbReference>
<comment type="caution">
    <text evidence="1">The sequence shown here is derived from an EMBL/GenBank/DDBJ whole genome shotgun (WGS) entry which is preliminary data.</text>
</comment>
<name>A0A8S1N509_9CILI</name>
<reference evidence="1" key="1">
    <citation type="submission" date="2021-01" db="EMBL/GenBank/DDBJ databases">
        <authorList>
            <consortium name="Genoscope - CEA"/>
            <person name="William W."/>
        </authorList>
    </citation>
    <scope>NUCLEOTIDE SEQUENCE</scope>
</reference>
<evidence type="ECO:0000313" key="1">
    <source>
        <dbReference type="EMBL" id="CAD8086229.1"/>
    </source>
</evidence>
<dbReference type="AlphaFoldDB" id="A0A8S1N509"/>
<dbReference type="Proteomes" id="UP000692954">
    <property type="component" value="Unassembled WGS sequence"/>
</dbReference>
<accession>A0A8S1N509</accession>
<keyword evidence="2" id="KW-1185">Reference proteome</keyword>
<organism evidence="1 2">
    <name type="scientific">Paramecium sonneborni</name>
    <dbReference type="NCBI Taxonomy" id="65129"/>
    <lineage>
        <taxon>Eukaryota</taxon>
        <taxon>Sar</taxon>
        <taxon>Alveolata</taxon>
        <taxon>Ciliophora</taxon>
        <taxon>Intramacronucleata</taxon>
        <taxon>Oligohymenophorea</taxon>
        <taxon>Peniculida</taxon>
        <taxon>Parameciidae</taxon>
        <taxon>Paramecium</taxon>
    </lineage>
</organism>
<evidence type="ECO:0000313" key="2">
    <source>
        <dbReference type="Proteomes" id="UP000692954"/>
    </source>
</evidence>
<proteinExistence type="predicted"/>
<protein>
    <submittedName>
        <fullName evidence="1">Uncharacterized protein</fullName>
    </submittedName>
</protein>